<evidence type="ECO:0000259" key="3">
    <source>
        <dbReference type="Pfam" id="PF20584"/>
    </source>
</evidence>
<feature type="transmembrane region" description="Helical" evidence="2">
    <location>
        <begin position="87"/>
        <end position="105"/>
    </location>
</feature>
<reference evidence="4" key="1">
    <citation type="submission" date="2021-01" db="EMBL/GenBank/DDBJ databases">
        <authorList>
            <person name="Corre E."/>
            <person name="Pelletier E."/>
            <person name="Niang G."/>
            <person name="Scheremetjew M."/>
            <person name="Finn R."/>
            <person name="Kale V."/>
            <person name="Holt S."/>
            <person name="Cochrane G."/>
            <person name="Meng A."/>
            <person name="Brown T."/>
            <person name="Cohen L."/>
        </authorList>
    </citation>
    <scope>NUCLEOTIDE SEQUENCE</scope>
    <source>
        <strain evidence="4">B650</strain>
    </source>
</reference>
<sequence length="187" mass="21569">MLAVTTRVCAKAACNWQNHKQLLIIRHSRSKLFLAGNNKPKRQQQPFSSSSSSNKQTQTQNNQTWYQYWTAPVEIPPRYTLKWYGEMTLLCTVFAITGSSTMFLVRPAMNEILGLKGSMKDGPWTYRLCSIVIMTPIYPILLVCTGTLFGRHVYFRHFAVKMFSRFGIPAELMDKNFKANAKGFRKW</sequence>
<dbReference type="AlphaFoldDB" id="A0A7S2L5Q0"/>
<protein>
    <recommendedName>
        <fullName evidence="3">DUF6787 domain-containing protein</fullName>
    </recommendedName>
</protein>
<name>A0A7S2L5Q0_9STRA</name>
<feature type="region of interest" description="Disordered" evidence="1">
    <location>
        <begin position="39"/>
        <end position="59"/>
    </location>
</feature>
<accession>A0A7S2L5Q0</accession>
<evidence type="ECO:0000256" key="2">
    <source>
        <dbReference type="SAM" id="Phobius"/>
    </source>
</evidence>
<keyword evidence="2" id="KW-0812">Transmembrane</keyword>
<gene>
    <name evidence="4" type="ORF">LDAN0321_LOCUS15116</name>
</gene>
<evidence type="ECO:0000256" key="1">
    <source>
        <dbReference type="SAM" id="MobiDB-lite"/>
    </source>
</evidence>
<dbReference type="EMBL" id="HBGY01024298">
    <property type="protein sequence ID" value="CAD9596251.1"/>
    <property type="molecule type" value="Transcribed_RNA"/>
</dbReference>
<dbReference type="InterPro" id="IPR046714">
    <property type="entry name" value="DUF6787"/>
</dbReference>
<feature type="compositionally biased region" description="Low complexity" evidence="1">
    <location>
        <begin position="43"/>
        <end position="59"/>
    </location>
</feature>
<organism evidence="4">
    <name type="scientific">Leptocylindrus danicus</name>
    <dbReference type="NCBI Taxonomy" id="163516"/>
    <lineage>
        <taxon>Eukaryota</taxon>
        <taxon>Sar</taxon>
        <taxon>Stramenopiles</taxon>
        <taxon>Ochrophyta</taxon>
        <taxon>Bacillariophyta</taxon>
        <taxon>Coscinodiscophyceae</taxon>
        <taxon>Chaetocerotophycidae</taxon>
        <taxon>Leptocylindrales</taxon>
        <taxon>Leptocylindraceae</taxon>
        <taxon>Leptocylindrus</taxon>
    </lineage>
</organism>
<evidence type="ECO:0000313" key="4">
    <source>
        <dbReference type="EMBL" id="CAD9596251.1"/>
    </source>
</evidence>
<proteinExistence type="predicted"/>
<dbReference type="Pfam" id="PF20584">
    <property type="entry name" value="DUF6787"/>
    <property type="match status" value="1"/>
</dbReference>
<feature type="domain" description="DUF6787" evidence="3">
    <location>
        <begin position="92"/>
        <end position="167"/>
    </location>
</feature>
<keyword evidence="2" id="KW-1133">Transmembrane helix</keyword>
<keyword evidence="2" id="KW-0472">Membrane</keyword>
<feature type="transmembrane region" description="Helical" evidence="2">
    <location>
        <begin position="125"/>
        <end position="149"/>
    </location>
</feature>